<evidence type="ECO:0000313" key="8">
    <source>
        <dbReference type="EMBL" id="RDU67741.1"/>
    </source>
</evidence>
<dbReference type="AlphaFoldDB" id="A0A3D8IT30"/>
<sequence>MNSIKRHLALIIPLLALLFGIESIILIDRSISTHEQKLANSYSIIVASKEALDLQKVQAFVREVDGIKPVAPDYMINELKQELSKDALESLQKELPLFYSLRLSVFPNKERLEQISSTLLKLSGVTKVEAFSKSHSQVYKLLLILKGSVLIFSILSAILSCLLMIKQIEVWRFEHSERMEIMSFLGAPSWMRNSVLFRLAIVDSVLVGIISLCALFYFKDSALASSLANTLEVNTSIIKVWSDSIILLFCSLIISLVCVLFVILKQKDL</sequence>
<feature type="transmembrane region" description="Helical" evidence="6">
    <location>
        <begin position="141"/>
        <end position="165"/>
    </location>
</feature>
<comment type="subcellular location">
    <subcellularLocation>
        <location evidence="1">Cell membrane</location>
        <topology evidence="1">Multi-pass membrane protein</topology>
    </subcellularLocation>
</comment>
<evidence type="ECO:0000313" key="9">
    <source>
        <dbReference type="Proteomes" id="UP000256514"/>
    </source>
</evidence>
<dbReference type="Proteomes" id="UP000256514">
    <property type="component" value="Unassembled WGS sequence"/>
</dbReference>
<dbReference type="GO" id="GO:0005886">
    <property type="term" value="C:plasma membrane"/>
    <property type="evidence" value="ECO:0007669"/>
    <property type="project" value="UniProtKB-SubCell"/>
</dbReference>
<comment type="caution">
    <text evidence="8">The sequence shown here is derived from an EMBL/GenBank/DDBJ whole genome shotgun (WGS) entry which is preliminary data.</text>
</comment>
<evidence type="ECO:0000256" key="1">
    <source>
        <dbReference type="ARBA" id="ARBA00004651"/>
    </source>
</evidence>
<dbReference type="GO" id="GO:0051301">
    <property type="term" value="P:cell division"/>
    <property type="evidence" value="ECO:0007669"/>
    <property type="project" value="UniProtKB-KW"/>
</dbReference>
<feature type="transmembrane region" description="Helical" evidence="6">
    <location>
        <begin position="245"/>
        <end position="264"/>
    </location>
</feature>
<evidence type="ECO:0000256" key="3">
    <source>
        <dbReference type="ARBA" id="ARBA00022692"/>
    </source>
</evidence>
<feature type="transmembrane region" description="Helical" evidence="6">
    <location>
        <begin position="195"/>
        <end position="218"/>
    </location>
</feature>
<keyword evidence="8" id="KW-0132">Cell division</keyword>
<keyword evidence="8" id="KW-0131">Cell cycle</keyword>
<protein>
    <submittedName>
        <fullName evidence="8">Cell division protein FtsX</fullName>
    </submittedName>
</protein>
<evidence type="ECO:0000259" key="7">
    <source>
        <dbReference type="Pfam" id="PF02687"/>
    </source>
</evidence>
<reference evidence="8 9" key="1">
    <citation type="submission" date="2018-04" db="EMBL/GenBank/DDBJ databases">
        <title>Novel Campyloabacter and Helicobacter Species and Strains.</title>
        <authorList>
            <person name="Mannion A.J."/>
            <person name="Shen Z."/>
            <person name="Fox J.G."/>
        </authorList>
    </citation>
    <scope>NUCLEOTIDE SEQUENCE [LARGE SCALE GENOMIC DNA]</scope>
    <source>
        <strain evidence="8 9">MIT 12-6600</strain>
    </source>
</reference>
<dbReference type="InterPro" id="IPR003838">
    <property type="entry name" value="ABC3_permease_C"/>
</dbReference>
<keyword evidence="5 6" id="KW-0472">Membrane</keyword>
<dbReference type="PANTHER" id="PTHR47755:SF1">
    <property type="entry name" value="CELL DIVISION PROTEIN FTSX"/>
    <property type="match status" value="1"/>
</dbReference>
<dbReference type="EMBL" id="NXLT01000002">
    <property type="protein sequence ID" value="RDU67741.1"/>
    <property type="molecule type" value="Genomic_DNA"/>
</dbReference>
<evidence type="ECO:0000256" key="2">
    <source>
        <dbReference type="ARBA" id="ARBA00022475"/>
    </source>
</evidence>
<organism evidence="8 9">
    <name type="scientific">Helicobacter equorum</name>
    <dbReference type="NCBI Taxonomy" id="361872"/>
    <lineage>
        <taxon>Bacteria</taxon>
        <taxon>Pseudomonadati</taxon>
        <taxon>Campylobacterota</taxon>
        <taxon>Epsilonproteobacteria</taxon>
        <taxon>Campylobacterales</taxon>
        <taxon>Helicobacteraceae</taxon>
        <taxon>Helicobacter</taxon>
    </lineage>
</organism>
<evidence type="ECO:0000256" key="4">
    <source>
        <dbReference type="ARBA" id="ARBA00022989"/>
    </source>
</evidence>
<keyword evidence="2" id="KW-1003">Cell membrane</keyword>
<proteinExistence type="predicted"/>
<evidence type="ECO:0000256" key="5">
    <source>
        <dbReference type="ARBA" id="ARBA00023136"/>
    </source>
</evidence>
<keyword evidence="3 6" id="KW-0812">Transmembrane</keyword>
<gene>
    <name evidence="8" type="ORF">CQA54_02060</name>
</gene>
<keyword evidence="4 6" id="KW-1133">Transmembrane helix</keyword>
<evidence type="ECO:0000256" key="6">
    <source>
        <dbReference type="SAM" id="Phobius"/>
    </source>
</evidence>
<dbReference type="OrthoDB" id="5348519at2"/>
<dbReference type="RefSeq" id="WP_115570568.1">
    <property type="nucleotide sequence ID" value="NZ_NXLT01000002.1"/>
</dbReference>
<dbReference type="PANTHER" id="PTHR47755">
    <property type="entry name" value="CELL DIVISION PROTEIN FTSX"/>
    <property type="match status" value="1"/>
</dbReference>
<name>A0A3D8IT30_9HELI</name>
<feature type="domain" description="ABC3 transporter permease C-terminal" evidence="7">
    <location>
        <begin position="151"/>
        <end position="262"/>
    </location>
</feature>
<dbReference type="Pfam" id="PF02687">
    <property type="entry name" value="FtsX"/>
    <property type="match status" value="1"/>
</dbReference>
<keyword evidence="9" id="KW-1185">Reference proteome</keyword>
<accession>A0A3D8IT30</accession>
<dbReference type="InterPro" id="IPR004513">
    <property type="entry name" value="FtsX"/>
</dbReference>
<dbReference type="GO" id="GO:0032153">
    <property type="term" value="C:cell division site"/>
    <property type="evidence" value="ECO:0007669"/>
    <property type="project" value="TreeGrafter"/>
</dbReference>